<keyword evidence="1" id="KW-0472">Membrane</keyword>
<proteinExistence type="predicted"/>
<reference evidence="2 3" key="1">
    <citation type="submission" date="2024-07" db="EMBL/GenBank/DDBJ databases">
        <authorList>
            <person name="Akdeniz Z."/>
        </authorList>
    </citation>
    <scope>NUCLEOTIDE SEQUENCE [LARGE SCALE GENOMIC DNA]</scope>
</reference>
<sequence length="134" mass="15844">MNVYTSFISQLQLTKQSLIRKRKTSHVNYVYTGHSFSLIIIFPFLSKPKITKKPTTFLSYQISRTALSHVKPPHRLSIENYQYFLVILVQGAFLRDFACPNTLKRAKTVRVLLQMTPDIFFQRHFQRHVQTRLQ</sequence>
<protein>
    <submittedName>
        <fullName evidence="2">Hypothetical_protein</fullName>
    </submittedName>
</protein>
<keyword evidence="3" id="KW-1185">Reference proteome</keyword>
<evidence type="ECO:0000256" key="1">
    <source>
        <dbReference type="SAM" id="Phobius"/>
    </source>
</evidence>
<feature type="transmembrane region" description="Helical" evidence="1">
    <location>
        <begin position="27"/>
        <end position="45"/>
    </location>
</feature>
<name>A0ABP1K3H3_9EUKA</name>
<evidence type="ECO:0000313" key="3">
    <source>
        <dbReference type="Proteomes" id="UP001642409"/>
    </source>
</evidence>
<organism evidence="2 3">
    <name type="scientific">Hexamita inflata</name>
    <dbReference type="NCBI Taxonomy" id="28002"/>
    <lineage>
        <taxon>Eukaryota</taxon>
        <taxon>Metamonada</taxon>
        <taxon>Diplomonadida</taxon>
        <taxon>Hexamitidae</taxon>
        <taxon>Hexamitinae</taxon>
        <taxon>Hexamita</taxon>
    </lineage>
</organism>
<keyword evidence="1" id="KW-0812">Transmembrane</keyword>
<keyword evidence="1" id="KW-1133">Transmembrane helix</keyword>
<evidence type="ECO:0000313" key="2">
    <source>
        <dbReference type="EMBL" id="CAL6051116.1"/>
    </source>
</evidence>
<accession>A0ABP1K3H3</accession>
<comment type="caution">
    <text evidence="2">The sequence shown here is derived from an EMBL/GenBank/DDBJ whole genome shotgun (WGS) entry which is preliminary data.</text>
</comment>
<dbReference type="Proteomes" id="UP001642409">
    <property type="component" value="Unassembled WGS sequence"/>
</dbReference>
<gene>
    <name evidence="2" type="ORF">HINF_LOCUS44213</name>
</gene>
<dbReference type="EMBL" id="CAXDID020000187">
    <property type="protein sequence ID" value="CAL6051116.1"/>
    <property type="molecule type" value="Genomic_DNA"/>
</dbReference>